<keyword evidence="2" id="KW-1185">Reference proteome</keyword>
<sequence>MQWDCFKCRVKECIKKDKDAQDFLEKHSADDSSDQFDTIEVINVTEPVKNVLQFTQSYLNTEKIEKVEFDSKTNNSLDNKSELLVNNSIKNASDFNYHLKNTTSNPDLTETITKNTFNNDHAENTLCYDISPINDDTIECDTRNIFKVQSNIESFHQLSSNDTYNNSIDMENDNNDCINVEDFNYELHLAKEKKILSTNRKRGRPRKINANRKPVERKISRLKRKLPNTRTHHVLKLPRKKRRLLKRQLYTRSSKSPEENIKCGSDTLQEEKQIELIKEIEVLEPCDKYKGSLRKKMYRRDTNDFHSNNSAQIQKFSHLFKPAPKPPVEIKDGQRLSRKYCKKYNICDLRYVHVHRQSTKIALPLYDMNENQNKNDITFDILSLVPREVIPVITSNSQLGFREAIIDKRLMRYKRGVPIFRVGRKIPGELS</sequence>
<gene>
    <name evidence="1" type="ORF">T551_00661</name>
</gene>
<dbReference type="AlphaFoldDB" id="A0A0W4ZUD0"/>
<comment type="caution">
    <text evidence="1">The sequence shown here is derived from an EMBL/GenBank/DDBJ whole genome shotgun (WGS) entry which is preliminary data.</text>
</comment>
<evidence type="ECO:0000313" key="2">
    <source>
        <dbReference type="Proteomes" id="UP000053447"/>
    </source>
</evidence>
<dbReference type="EMBL" id="LFWA01000003">
    <property type="protein sequence ID" value="KTW31979.1"/>
    <property type="molecule type" value="Genomic_DNA"/>
</dbReference>
<dbReference type="RefSeq" id="XP_018230671.1">
    <property type="nucleotide sequence ID" value="XM_018372925.1"/>
</dbReference>
<dbReference type="OrthoDB" id="5863171at2759"/>
<evidence type="ECO:0000313" key="1">
    <source>
        <dbReference type="EMBL" id="KTW31979.1"/>
    </source>
</evidence>
<name>A0A0W4ZUD0_PNEJ7</name>
<accession>A0A0W4ZUD0</accession>
<proteinExistence type="predicted"/>
<dbReference type="Proteomes" id="UP000053447">
    <property type="component" value="Unassembled WGS sequence"/>
</dbReference>
<reference evidence="2" key="1">
    <citation type="journal article" date="2016" name="Nat. Commun.">
        <title>Genome analysis of three Pneumocystis species reveals adaptation mechanisms to life exclusively in mammalian hosts.</title>
        <authorList>
            <person name="Ma L."/>
            <person name="Chen Z."/>
            <person name="Huang D.W."/>
            <person name="Kutty G."/>
            <person name="Ishihara M."/>
            <person name="Wang H."/>
            <person name="Abouelleil A."/>
            <person name="Bishop L."/>
            <person name="Davey E."/>
            <person name="Deng R."/>
            <person name="Deng X."/>
            <person name="Fan L."/>
            <person name="Fantoni G."/>
            <person name="Fitzgerald M."/>
            <person name="Gogineni E."/>
            <person name="Goldberg J.M."/>
            <person name="Handley G."/>
            <person name="Hu X."/>
            <person name="Huber C."/>
            <person name="Jiao X."/>
            <person name="Jones K."/>
            <person name="Levin J.Z."/>
            <person name="Liu Y."/>
            <person name="Macdonald P."/>
            <person name="Melnikov A."/>
            <person name="Raley C."/>
            <person name="Sassi M."/>
            <person name="Sherman B.T."/>
            <person name="Song X."/>
            <person name="Sykes S."/>
            <person name="Tran B."/>
            <person name="Walsh L."/>
            <person name="Xia Y."/>
            <person name="Yang J."/>
            <person name="Young S."/>
            <person name="Zeng Q."/>
            <person name="Zheng X."/>
            <person name="Stephens R."/>
            <person name="Nusbaum C."/>
            <person name="Birren B.W."/>
            <person name="Azadi P."/>
            <person name="Lempicki R.A."/>
            <person name="Cuomo C.A."/>
            <person name="Kovacs J.A."/>
        </authorList>
    </citation>
    <scope>NUCLEOTIDE SEQUENCE [LARGE SCALE GENOMIC DNA]</scope>
    <source>
        <strain evidence="2">RU7</strain>
    </source>
</reference>
<dbReference type="VEuPathDB" id="FungiDB:T551_00661"/>
<protein>
    <submittedName>
        <fullName evidence="1">Uncharacterized protein</fullName>
    </submittedName>
</protein>
<dbReference type="GeneID" id="28939180"/>
<organism evidence="1 2">
    <name type="scientific">Pneumocystis jirovecii (strain RU7)</name>
    <name type="common">Human pneumocystis pneumonia agent</name>
    <dbReference type="NCBI Taxonomy" id="1408657"/>
    <lineage>
        <taxon>Eukaryota</taxon>
        <taxon>Fungi</taxon>
        <taxon>Dikarya</taxon>
        <taxon>Ascomycota</taxon>
        <taxon>Taphrinomycotina</taxon>
        <taxon>Pneumocystomycetes</taxon>
        <taxon>Pneumocystaceae</taxon>
        <taxon>Pneumocystis</taxon>
    </lineage>
</organism>